<accession>A0AAW2FXL7</accession>
<proteinExistence type="predicted"/>
<dbReference type="EMBL" id="JADYXP020000007">
    <property type="protein sequence ID" value="KAL0119839.1"/>
    <property type="molecule type" value="Genomic_DNA"/>
</dbReference>
<dbReference type="Proteomes" id="UP001430953">
    <property type="component" value="Unassembled WGS sequence"/>
</dbReference>
<keyword evidence="2" id="KW-1185">Reference proteome</keyword>
<comment type="caution">
    <text evidence="1">The sequence shown here is derived from an EMBL/GenBank/DDBJ whole genome shotgun (WGS) entry which is preliminary data.</text>
</comment>
<organism evidence="1 2">
    <name type="scientific">Cardiocondyla obscurior</name>
    <dbReference type="NCBI Taxonomy" id="286306"/>
    <lineage>
        <taxon>Eukaryota</taxon>
        <taxon>Metazoa</taxon>
        <taxon>Ecdysozoa</taxon>
        <taxon>Arthropoda</taxon>
        <taxon>Hexapoda</taxon>
        <taxon>Insecta</taxon>
        <taxon>Pterygota</taxon>
        <taxon>Neoptera</taxon>
        <taxon>Endopterygota</taxon>
        <taxon>Hymenoptera</taxon>
        <taxon>Apocrita</taxon>
        <taxon>Aculeata</taxon>
        <taxon>Formicoidea</taxon>
        <taxon>Formicidae</taxon>
        <taxon>Myrmicinae</taxon>
        <taxon>Cardiocondyla</taxon>
    </lineage>
</organism>
<name>A0AAW2FXL7_9HYME</name>
<evidence type="ECO:0000313" key="1">
    <source>
        <dbReference type="EMBL" id="KAL0119839.1"/>
    </source>
</evidence>
<dbReference type="AlphaFoldDB" id="A0AAW2FXL7"/>
<evidence type="ECO:0000313" key="2">
    <source>
        <dbReference type="Proteomes" id="UP001430953"/>
    </source>
</evidence>
<reference evidence="1 2" key="1">
    <citation type="submission" date="2023-03" db="EMBL/GenBank/DDBJ databases">
        <title>High recombination rates correlate with genetic variation in Cardiocondyla obscurior ants.</title>
        <authorList>
            <person name="Errbii M."/>
        </authorList>
    </citation>
    <scope>NUCLEOTIDE SEQUENCE [LARGE SCALE GENOMIC DNA]</scope>
    <source>
        <strain evidence="1">Alpha-2009</strain>
        <tissue evidence="1">Whole body</tissue>
    </source>
</reference>
<sequence>MREIGAEWCKIKRYKEIWTCNNRVYHEASLDKRTLCIDNERKKKRWSLTEFQNVKASSKSGQMSIVLGDHKYTVRLLFDCNRRQCPGKARR</sequence>
<gene>
    <name evidence="1" type="ORF">PUN28_007933</name>
</gene>
<protein>
    <submittedName>
        <fullName evidence="1">Uncharacterized protein</fullName>
    </submittedName>
</protein>